<keyword evidence="2" id="KW-0560">Oxidoreductase</keyword>
<dbReference type="InterPro" id="IPR003767">
    <property type="entry name" value="Malate/L-lactate_DH-like"/>
</dbReference>
<evidence type="ECO:0000256" key="2">
    <source>
        <dbReference type="ARBA" id="ARBA00023002"/>
    </source>
</evidence>
<name>A0AAW4PFU3_9EURY</name>
<dbReference type="InterPro" id="IPR043144">
    <property type="entry name" value="Mal/L-sulf/L-lact_DH-like_ah"/>
</dbReference>
<dbReference type="EMBL" id="RKLT01000007">
    <property type="protein sequence ID" value="MBX0296441.1"/>
    <property type="molecule type" value="Genomic_DNA"/>
</dbReference>
<organism evidence="3 4">
    <name type="scientific">Haloarcula nitratireducens</name>
    <dbReference type="NCBI Taxonomy" id="2487749"/>
    <lineage>
        <taxon>Archaea</taxon>
        <taxon>Methanobacteriati</taxon>
        <taxon>Methanobacteriota</taxon>
        <taxon>Stenosarchaea group</taxon>
        <taxon>Halobacteria</taxon>
        <taxon>Halobacteriales</taxon>
        <taxon>Haloarculaceae</taxon>
        <taxon>Haloarcula</taxon>
    </lineage>
</organism>
<gene>
    <name evidence="3" type="ORF">EGH23_16285</name>
</gene>
<proteinExistence type="inferred from homology"/>
<dbReference type="Gene3D" id="1.10.1530.10">
    <property type="match status" value="1"/>
</dbReference>
<accession>A0AAW4PFU3</accession>
<dbReference type="PANTHER" id="PTHR11091">
    <property type="entry name" value="OXIDOREDUCTASE-RELATED"/>
    <property type="match status" value="1"/>
</dbReference>
<keyword evidence="4" id="KW-1185">Reference proteome</keyword>
<dbReference type="InterPro" id="IPR036111">
    <property type="entry name" value="Mal/L-sulfo/L-lacto_DH-like_sf"/>
</dbReference>
<comment type="similarity">
    <text evidence="1">Belongs to the LDH2/MDH2 oxidoreductase family.</text>
</comment>
<protein>
    <submittedName>
        <fullName evidence="3">Ldh family oxidoreductase</fullName>
    </submittedName>
</protein>
<comment type="caution">
    <text evidence="3">The sequence shown here is derived from an EMBL/GenBank/DDBJ whole genome shotgun (WGS) entry which is preliminary data.</text>
</comment>
<dbReference type="InterPro" id="IPR043143">
    <property type="entry name" value="Mal/L-sulf/L-lact_DH-like_NADP"/>
</dbReference>
<dbReference type="Gene3D" id="3.30.1370.60">
    <property type="entry name" value="Hypothetical oxidoreductase yiak, domain 2"/>
    <property type="match status" value="1"/>
</dbReference>
<evidence type="ECO:0000313" key="4">
    <source>
        <dbReference type="Proteomes" id="UP001430455"/>
    </source>
</evidence>
<dbReference type="Proteomes" id="UP001430455">
    <property type="component" value="Unassembled WGS sequence"/>
</dbReference>
<reference evidence="3 4" key="1">
    <citation type="submission" date="2021-06" db="EMBL/GenBank/DDBJ databases">
        <title>Halomicroarcula sp. a new haloarchaeum isolated from saline soil.</title>
        <authorList>
            <person name="Duran-Viseras A."/>
            <person name="Sanchez-Porro C."/>
            <person name="Ventosa A."/>
        </authorList>
    </citation>
    <scope>NUCLEOTIDE SEQUENCE [LARGE SCALE GENOMIC DNA]</scope>
    <source>
        <strain evidence="3 4">F27</strain>
    </source>
</reference>
<dbReference type="SUPFAM" id="SSF89733">
    <property type="entry name" value="L-sulfolactate dehydrogenase-like"/>
    <property type="match status" value="1"/>
</dbReference>
<dbReference type="GO" id="GO:0016491">
    <property type="term" value="F:oxidoreductase activity"/>
    <property type="evidence" value="ECO:0007669"/>
    <property type="project" value="UniProtKB-KW"/>
</dbReference>
<sequence>MKLDRSRAVSVAAAAFRAHGISEADAEQTAEVLVSADARGKHSHGLLRLPRFVRGIEHGNVDPEGDIEVVSERGGTATLSGGSRLGPVVASTAVGVAMDRADEFGVGAVGVHDSNHLGMLGYYTDQLQREGYVGIAVTNTEPAMPPYGGAEPVLGTNPIAIGLPTDPVFNLDMSTSAIARGTIFEKREAGESIPEGVALDAQGEPTTDPEAALGGTILPFGGSKGSGLAIAVEVLAGGLVGAAMGQDVTGTYHTENPCTKGDLFLAIDPEALGASDFPERASAFLRELTAGPTAAHVDGIRLPGQHSVERDRSATTVEIEDDLWDEVRSLAGDD</sequence>
<dbReference type="AlphaFoldDB" id="A0AAW4PFU3"/>
<dbReference type="Pfam" id="PF02615">
    <property type="entry name" value="Ldh_2"/>
    <property type="match status" value="1"/>
</dbReference>
<evidence type="ECO:0000256" key="1">
    <source>
        <dbReference type="ARBA" id="ARBA00006056"/>
    </source>
</evidence>
<dbReference type="RefSeq" id="WP_220581046.1">
    <property type="nucleotide sequence ID" value="NZ_RKLT01000007.1"/>
</dbReference>
<evidence type="ECO:0000313" key="3">
    <source>
        <dbReference type="EMBL" id="MBX0296441.1"/>
    </source>
</evidence>
<dbReference type="PANTHER" id="PTHR11091:SF0">
    <property type="entry name" value="MALATE DEHYDROGENASE"/>
    <property type="match status" value="1"/>
</dbReference>